<evidence type="ECO:0000256" key="1">
    <source>
        <dbReference type="SAM" id="MobiDB-lite"/>
    </source>
</evidence>
<keyword evidence="3" id="KW-1185">Reference proteome</keyword>
<dbReference type="Proteomes" id="UP000011713">
    <property type="component" value="Unassembled WGS sequence"/>
</dbReference>
<proteinExistence type="predicted"/>
<dbReference type="InParanoid" id="M4C389"/>
<protein>
    <submittedName>
        <fullName evidence="2">Uncharacterized protein</fullName>
    </submittedName>
</protein>
<dbReference type="VEuPathDB" id="FungiDB:HpaG813556"/>
<dbReference type="EMBL" id="JH598155">
    <property type="status" value="NOT_ANNOTATED_CDS"/>
    <property type="molecule type" value="Genomic_DNA"/>
</dbReference>
<dbReference type="EnsemblProtists" id="HpaT813556">
    <property type="protein sequence ID" value="HpaP813556"/>
    <property type="gene ID" value="HpaG813556"/>
</dbReference>
<evidence type="ECO:0000313" key="2">
    <source>
        <dbReference type="EnsemblProtists" id="HpaP813556"/>
    </source>
</evidence>
<sequence>MANWRPEGAADGDWGVNNYDNDSKNDYIDRDDQDNDETNTKMMTLTTKIKIPRTMIGW</sequence>
<reference evidence="3" key="1">
    <citation type="journal article" date="2010" name="Science">
        <title>Signatures of adaptation to obligate biotrophy in the Hyaloperonospora arabidopsidis genome.</title>
        <authorList>
            <person name="Baxter L."/>
            <person name="Tripathy S."/>
            <person name="Ishaque N."/>
            <person name="Boot N."/>
            <person name="Cabral A."/>
            <person name="Kemen E."/>
            <person name="Thines M."/>
            <person name="Ah-Fong A."/>
            <person name="Anderson R."/>
            <person name="Badejoko W."/>
            <person name="Bittner-Eddy P."/>
            <person name="Boore J.L."/>
            <person name="Chibucos M.C."/>
            <person name="Coates M."/>
            <person name="Dehal P."/>
            <person name="Delehaunty K."/>
            <person name="Dong S."/>
            <person name="Downton P."/>
            <person name="Dumas B."/>
            <person name="Fabro G."/>
            <person name="Fronick C."/>
            <person name="Fuerstenberg S.I."/>
            <person name="Fulton L."/>
            <person name="Gaulin E."/>
            <person name="Govers F."/>
            <person name="Hughes L."/>
            <person name="Humphray S."/>
            <person name="Jiang R.H."/>
            <person name="Judelson H."/>
            <person name="Kamoun S."/>
            <person name="Kyung K."/>
            <person name="Meijer H."/>
            <person name="Minx P."/>
            <person name="Morris P."/>
            <person name="Nelson J."/>
            <person name="Phuntumart V."/>
            <person name="Qutob D."/>
            <person name="Rehmany A."/>
            <person name="Rougon-Cardoso A."/>
            <person name="Ryden P."/>
            <person name="Torto-Alalibo T."/>
            <person name="Studholme D."/>
            <person name="Wang Y."/>
            <person name="Win J."/>
            <person name="Wood J."/>
            <person name="Clifton S.W."/>
            <person name="Rogers J."/>
            <person name="Van den Ackerveken G."/>
            <person name="Jones J.D."/>
            <person name="McDowell J.M."/>
            <person name="Beynon J."/>
            <person name="Tyler B.M."/>
        </authorList>
    </citation>
    <scope>NUCLEOTIDE SEQUENCE [LARGE SCALE GENOMIC DNA]</scope>
    <source>
        <strain evidence="3">Emoy2</strain>
    </source>
</reference>
<dbReference type="HOGENOM" id="CLU_2983175_0_0_1"/>
<feature type="region of interest" description="Disordered" evidence="1">
    <location>
        <begin position="1"/>
        <end position="38"/>
    </location>
</feature>
<evidence type="ECO:0000313" key="3">
    <source>
        <dbReference type="Proteomes" id="UP000011713"/>
    </source>
</evidence>
<reference evidence="2" key="2">
    <citation type="submission" date="2015-06" db="UniProtKB">
        <authorList>
            <consortium name="EnsemblProtists"/>
        </authorList>
    </citation>
    <scope>IDENTIFICATION</scope>
    <source>
        <strain evidence="2">Emoy2</strain>
    </source>
</reference>
<name>M4C389_HYAAE</name>
<accession>M4C389</accession>
<organism evidence="2 3">
    <name type="scientific">Hyaloperonospora arabidopsidis (strain Emoy2)</name>
    <name type="common">Downy mildew agent</name>
    <name type="synonym">Peronospora arabidopsidis</name>
    <dbReference type="NCBI Taxonomy" id="559515"/>
    <lineage>
        <taxon>Eukaryota</taxon>
        <taxon>Sar</taxon>
        <taxon>Stramenopiles</taxon>
        <taxon>Oomycota</taxon>
        <taxon>Peronosporomycetes</taxon>
        <taxon>Peronosporales</taxon>
        <taxon>Peronosporaceae</taxon>
        <taxon>Hyaloperonospora</taxon>
    </lineage>
</organism>
<feature type="compositionally biased region" description="Basic and acidic residues" evidence="1">
    <location>
        <begin position="21"/>
        <end position="30"/>
    </location>
</feature>
<dbReference type="AlphaFoldDB" id="M4C389"/>